<keyword evidence="2" id="KW-0732">Signal</keyword>
<gene>
    <name evidence="3" type="ORF">VTL71DRAFT_8003</name>
</gene>
<proteinExistence type="predicted"/>
<evidence type="ECO:0008006" key="5">
    <source>
        <dbReference type="Google" id="ProtNLM"/>
    </source>
</evidence>
<feature type="signal peptide" evidence="2">
    <location>
        <begin position="1"/>
        <end position="19"/>
    </location>
</feature>
<evidence type="ECO:0000256" key="1">
    <source>
        <dbReference type="SAM" id="MobiDB-lite"/>
    </source>
</evidence>
<name>A0ABR4CWB4_9HELO</name>
<dbReference type="Proteomes" id="UP001595075">
    <property type="component" value="Unassembled WGS sequence"/>
</dbReference>
<accession>A0ABR4CWB4</accession>
<evidence type="ECO:0000313" key="3">
    <source>
        <dbReference type="EMBL" id="KAL2074225.1"/>
    </source>
</evidence>
<organism evidence="3 4">
    <name type="scientific">Oculimacula yallundae</name>
    <dbReference type="NCBI Taxonomy" id="86028"/>
    <lineage>
        <taxon>Eukaryota</taxon>
        <taxon>Fungi</taxon>
        <taxon>Dikarya</taxon>
        <taxon>Ascomycota</taxon>
        <taxon>Pezizomycotina</taxon>
        <taxon>Leotiomycetes</taxon>
        <taxon>Helotiales</taxon>
        <taxon>Ploettnerulaceae</taxon>
        <taxon>Oculimacula</taxon>
    </lineage>
</organism>
<evidence type="ECO:0000256" key="2">
    <source>
        <dbReference type="SAM" id="SignalP"/>
    </source>
</evidence>
<sequence length="315" mass="34763">MVSIKLIPSLALMAATVSAIPTNDTFAIQDGTVPNCSDLLFLDDNTFHEVNCTILPENLANFQFALPQFDIDTEEENTENITSTSLDTLVRRAKKKNNNPSPPIYPLVPESGRLLWQEASDFTSNSSTFKQCINNGPVPSIADVKSLCSRVDSNYVIRRAGQPIPSTNKKDKNKSEDTQAGPCVCKVWSYKSAVFSVCNCDQCDALIIPYGLRDKCREISQHCTTQGYSSGYIKMPDSGAVYEQHMAGKGEKADAKLTMGDLGESMSLSCRSGDTGKNEQAVTGSFIKCKKSSRRHAKECWRVTDPQNIWYVKDK</sequence>
<reference evidence="3 4" key="1">
    <citation type="journal article" date="2024" name="Commun. Biol.">
        <title>Comparative genomic analysis of thermophilic fungi reveals convergent evolutionary adaptations and gene losses.</title>
        <authorList>
            <person name="Steindorff A.S."/>
            <person name="Aguilar-Pontes M.V."/>
            <person name="Robinson A.J."/>
            <person name="Andreopoulos B."/>
            <person name="LaButti K."/>
            <person name="Kuo A."/>
            <person name="Mondo S."/>
            <person name="Riley R."/>
            <person name="Otillar R."/>
            <person name="Haridas S."/>
            <person name="Lipzen A."/>
            <person name="Grimwood J."/>
            <person name="Schmutz J."/>
            <person name="Clum A."/>
            <person name="Reid I.D."/>
            <person name="Moisan M.C."/>
            <person name="Butler G."/>
            <person name="Nguyen T.T.M."/>
            <person name="Dewar K."/>
            <person name="Conant G."/>
            <person name="Drula E."/>
            <person name="Henrissat B."/>
            <person name="Hansel C."/>
            <person name="Singer S."/>
            <person name="Hutchinson M.I."/>
            <person name="de Vries R.P."/>
            <person name="Natvig D.O."/>
            <person name="Powell A.J."/>
            <person name="Tsang A."/>
            <person name="Grigoriev I.V."/>
        </authorList>
    </citation>
    <scope>NUCLEOTIDE SEQUENCE [LARGE SCALE GENOMIC DNA]</scope>
    <source>
        <strain evidence="3 4">CBS 494.80</strain>
    </source>
</reference>
<evidence type="ECO:0000313" key="4">
    <source>
        <dbReference type="Proteomes" id="UP001595075"/>
    </source>
</evidence>
<feature type="region of interest" description="Disordered" evidence="1">
    <location>
        <begin position="159"/>
        <end position="179"/>
    </location>
</feature>
<dbReference type="EMBL" id="JAZHXI010000002">
    <property type="protein sequence ID" value="KAL2074225.1"/>
    <property type="molecule type" value="Genomic_DNA"/>
</dbReference>
<keyword evidence="4" id="KW-1185">Reference proteome</keyword>
<feature type="chain" id="PRO_5047365073" description="Cyanovirin-N domain-containing protein" evidence="2">
    <location>
        <begin position="20"/>
        <end position="315"/>
    </location>
</feature>
<comment type="caution">
    <text evidence="3">The sequence shown here is derived from an EMBL/GenBank/DDBJ whole genome shotgun (WGS) entry which is preliminary data.</text>
</comment>
<feature type="compositionally biased region" description="Basic and acidic residues" evidence="1">
    <location>
        <begin position="168"/>
        <end position="177"/>
    </location>
</feature>
<protein>
    <recommendedName>
        <fullName evidence="5">Cyanovirin-N domain-containing protein</fullName>
    </recommendedName>
</protein>